<dbReference type="SUPFAM" id="SSF55003">
    <property type="entry name" value="PAP/Archaeal CCA-adding enzyme, C-terminal domain"/>
    <property type="match status" value="1"/>
</dbReference>
<evidence type="ECO:0000259" key="15">
    <source>
        <dbReference type="Pfam" id="PF04926"/>
    </source>
</evidence>
<evidence type="ECO:0000256" key="12">
    <source>
        <dbReference type="ARBA" id="ARBA00023242"/>
    </source>
</evidence>
<comment type="similarity">
    <text evidence="4">Belongs to the poly(A) polymerase family.</text>
</comment>
<comment type="catalytic activity">
    <reaction evidence="13">
        <text>RNA(n) + ATP = RNA(n)-3'-adenine ribonucleotide + diphosphate</text>
        <dbReference type="Rhea" id="RHEA:11332"/>
        <dbReference type="Rhea" id="RHEA-COMP:14527"/>
        <dbReference type="Rhea" id="RHEA-COMP:17347"/>
        <dbReference type="ChEBI" id="CHEBI:30616"/>
        <dbReference type="ChEBI" id="CHEBI:33019"/>
        <dbReference type="ChEBI" id="CHEBI:140395"/>
        <dbReference type="ChEBI" id="CHEBI:173115"/>
        <dbReference type="EC" id="2.7.7.19"/>
    </reaction>
</comment>
<evidence type="ECO:0000256" key="11">
    <source>
        <dbReference type="ARBA" id="ARBA00022842"/>
    </source>
</evidence>
<dbReference type="Gene3D" id="3.30.460.10">
    <property type="entry name" value="Beta Polymerase, domain 2"/>
    <property type="match status" value="1"/>
</dbReference>
<feature type="compositionally biased region" description="Polar residues" evidence="14">
    <location>
        <begin position="678"/>
        <end position="688"/>
    </location>
</feature>
<dbReference type="GO" id="GO:1990817">
    <property type="term" value="F:poly(A) RNA polymerase activity"/>
    <property type="evidence" value="ECO:0007669"/>
    <property type="project" value="UniProtKB-EC"/>
</dbReference>
<evidence type="ECO:0000256" key="6">
    <source>
        <dbReference type="ARBA" id="ARBA00022664"/>
    </source>
</evidence>
<evidence type="ECO:0000256" key="3">
    <source>
        <dbReference type="ARBA" id="ARBA00004123"/>
    </source>
</evidence>
<dbReference type="InterPro" id="IPR011068">
    <property type="entry name" value="NuclTrfase_I-like_C"/>
</dbReference>
<evidence type="ECO:0000256" key="1">
    <source>
        <dbReference type="ARBA" id="ARBA00001936"/>
    </source>
</evidence>
<feature type="domain" description="Poly(A) polymerase central" evidence="16">
    <location>
        <begin position="200"/>
        <end position="344"/>
    </location>
</feature>
<dbReference type="PANTHER" id="PTHR10682">
    <property type="entry name" value="POLY A POLYMERASE"/>
    <property type="match status" value="1"/>
</dbReference>
<dbReference type="GO" id="GO:0005524">
    <property type="term" value="F:ATP binding"/>
    <property type="evidence" value="ECO:0007669"/>
    <property type="project" value="UniProtKB-KW"/>
</dbReference>
<dbReference type="Gene3D" id="3.30.70.590">
    <property type="entry name" value="Poly(A) polymerase predicted RNA binding domain"/>
    <property type="match status" value="1"/>
</dbReference>
<dbReference type="FunFam" id="1.10.1410.10:FF:000001">
    <property type="entry name" value="Putative poly(A) polymerase gamma"/>
    <property type="match status" value="1"/>
</dbReference>
<evidence type="ECO:0000256" key="4">
    <source>
        <dbReference type="ARBA" id="ARBA00010912"/>
    </source>
</evidence>
<dbReference type="GO" id="GO:0003723">
    <property type="term" value="F:RNA binding"/>
    <property type="evidence" value="ECO:0007669"/>
    <property type="project" value="InterPro"/>
</dbReference>
<dbReference type="Pfam" id="PF20750">
    <property type="entry name" value="PAP_NTPase"/>
    <property type="match status" value="1"/>
</dbReference>
<dbReference type="WBParaSite" id="maker-uti_cns_0012655-snap-gene-0.6-mRNA-1">
    <property type="protein sequence ID" value="maker-uti_cns_0012655-snap-gene-0.6-mRNA-1"/>
    <property type="gene ID" value="maker-uti_cns_0012655-snap-gene-0.6"/>
</dbReference>
<evidence type="ECO:0000256" key="8">
    <source>
        <dbReference type="ARBA" id="ARBA00022723"/>
    </source>
</evidence>
<keyword evidence="12" id="KW-0539">Nucleus</keyword>
<dbReference type="EC" id="2.7.7.19" evidence="5"/>
<comment type="cofactor">
    <cofactor evidence="1">
        <name>Mn(2+)</name>
        <dbReference type="ChEBI" id="CHEBI:29035"/>
    </cofactor>
</comment>
<dbReference type="InterPro" id="IPR007012">
    <property type="entry name" value="PolA_pol_cen_dom"/>
</dbReference>
<feature type="compositionally biased region" description="Gly residues" evidence="14">
    <location>
        <begin position="565"/>
        <end position="574"/>
    </location>
</feature>
<evidence type="ECO:0000259" key="16">
    <source>
        <dbReference type="Pfam" id="PF04928"/>
    </source>
</evidence>
<name>A0A1I8IHP2_9PLAT</name>
<evidence type="ECO:0000313" key="19">
    <source>
        <dbReference type="WBParaSite" id="maker-uti_cns_0012655-snap-gene-0.6-mRNA-1"/>
    </source>
</evidence>
<dbReference type="Gene3D" id="1.10.1410.10">
    <property type="match status" value="1"/>
</dbReference>
<dbReference type="InterPro" id="IPR007010">
    <property type="entry name" value="PolA_pol_RNA-bd_dom"/>
</dbReference>
<evidence type="ECO:0000256" key="5">
    <source>
        <dbReference type="ARBA" id="ARBA00012388"/>
    </source>
</evidence>
<feature type="region of interest" description="Disordered" evidence="14">
    <location>
        <begin position="611"/>
        <end position="630"/>
    </location>
</feature>
<feature type="domain" description="Poly(A) polymerase nucleotidyltransferase" evidence="17">
    <location>
        <begin position="16"/>
        <end position="195"/>
    </location>
</feature>
<dbReference type="InterPro" id="IPR043519">
    <property type="entry name" value="NT_sf"/>
</dbReference>
<evidence type="ECO:0000256" key="7">
    <source>
        <dbReference type="ARBA" id="ARBA00022679"/>
    </source>
</evidence>
<feature type="region of interest" description="Disordered" evidence="14">
    <location>
        <begin position="652"/>
        <end position="721"/>
    </location>
</feature>
<evidence type="ECO:0000256" key="10">
    <source>
        <dbReference type="ARBA" id="ARBA00022840"/>
    </source>
</evidence>
<evidence type="ECO:0000256" key="13">
    <source>
        <dbReference type="ARBA" id="ARBA00048830"/>
    </source>
</evidence>
<protein>
    <recommendedName>
        <fullName evidence="5">polynucleotide adenylyltransferase</fullName>
        <ecNumber evidence="5">2.7.7.19</ecNumber>
    </recommendedName>
</protein>
<keyword evidence="8" id="KW-0479">Metal-binding</keyword>
<dbReference type="GO" id="GO:0031123">
    <property type="term" value="P:RNA 3'-end processing"/>
    <property type="evidence" value="ECO:0007669"/>
    <property type="project" value="InterPro"/>
</dbReference>
<dbReference type="Proteomes" id="UP000095280">
    <property type="component" value="Unplaced"/>
</dbReference>
<evidence type="ECO:0000259" key="17">
    <source>
        <dbReference type="Pfam" id="PF20750"/>
    </source>
</evidence>
<evidence type="ECO:0000313" key="18">
    <source>
        <dbReference type="Proteomes" id="UP000095280"/>
    </source>
</evidence>
<evidence type="ECO:0000256" key="14">
    <source>
        <dbReference type="SAM" id="MobiDB-lite"/>
    </source>
</evidence>
<dbReference type="InterPro" id="IPR048840">
    <property type="entry name" value="PolA_pol_NTPase"/>
</dbReference>
<dbReference type="PANTHER" id="PTHR10682:SF10">
    <property type="entry name" value="POLYNUCLEOTIDE ADENYLYLTRANSFERASE"/>
    <property type="match status" value="1"/>
</dbReference>
<dbReference type="GO" id="GO:0005634">
    <property type="term" value="C:nucleus"/>
    <property type="evidence" value="ECO:0007669"/>
    <property type="project" value="UniProtKB-SubCell"/>
</dbReference>
<keyword evidence="7" id="KW-0808">Transferase</keyword>
<sequence>MDSESKVQQQQAAYKGVTCPLSLAEPTEDDLKETRSLEEMMKRMNVFESQEGMEQRSTALINLQALACDWIREVAAQKSCPTQALDGLSTRRRDAVLVSTRFIERHEFFDKFFDRLREHPRCGAAHAVSDAFVPVIKMTFMGVDIDLLFAKLDMATIPDNIDLRENTETLLRNLDERCVRSINGCRVTDEILHQVPNPENFRVALKVIRIWAKNRGIYSNAMGFLGGVSWAILLARIAQLYPNAAPNVLIIRFFHVLTRWSWPKPVELCELSPPNLHFPEWDPRTNIKDQFHLMPIITPVYPRQNSTYNVSISTKQVILAELERGRNLTNEIMFKQKSWEDLLEPVNFFDAYRHYVIVIASSDTAELHLDFQGLVESQLRKLVLSFEHNGAIDRAHVNTESYGRANESEPEHVTKWFIGIEKRPSLVKKLNVDLTFDITNFIRQINGMANSLQLRLDVLYSKKRGLSHYLPPSEHWKINRSKPACVYGAGNCNQGGAASALAAAAGGAAGASGSSASAPDPAISPMGSAMLMSGSDVPVGSKRPHSPNCFASSSQELQPKRLTAAGGGGAGGGSLTRTDSSSSSLSNAASTQPLPDELTRPSRVRPDELYTTTSASAHEPKRPTAPLNRDIEFKRAPALYNVHFLKDHKEKLGHGGWRRPLSPSHQLTETQEEFRNQPPLSEPNTWGSKPQPFLLRDHHGEGSTKLGVASTQNPKLKGRPLFPKDKEVLRGLDMYLTTNDRAHRRFDPKELSGYAKKDIATYWDCEEYPKAWGHGPHENLLPKHAVPRDRLPMRDELRFKSATSVRRVPQRLPPPAHTGMKTLYSDSYARPSDARVKEARECPVDTPWMLPAPGARSAMAAPQMYKTEYQSVGSKKTITV</sequence>
<comment type="cofactor">
    <cofactor evidence="2">
        <name>Mg(2+)</name>
        <dbReference type="ChEBI" id="CHEBI:18420"/>
    </cofactor>
</comment>
<dbReference type="SUPFAM" id="SSF81301">
    <property type="entry name" value="Nucleotidyltransferase"/>
    <property type="match status" value="1"/>
</dbReference>
<keyword evidence="18" id="KW-1185">Reference proteome</keyword>
<feature type="domain" description="Poly(A) polymerase RNA-binding" evidence="15">
    <location>
        <begin position="347"/>
        <end position="408"/>
    </location>
</feature>
<dbReference type="GO" id="GO:0046872">
    <property type="term" value="F:metal ion binding"/>
    <property type="evidence" value="ECO:0007669"/>
    <property type="project" value="UniProtKB-KW"/>
</dbReference>
<comment type="subcellular location">
    <subcellularLocation>
        <location evidence="3">Nucleus</location>
    </subcellularLocation>
</comment>
<feature type="compositionally biased region" description="Low complexity" evidence="14">
    <location>
        <begin position="575"/>
        <end position="591"/>
    </location>
</feature>
<dbReference type="AlphaFoldDB" id="A0A1I8IHP2"/>
<reference evidence="19" key="1">
    <citation type="submission" date="2016-11" db="UniProtKB">
        <authorList>
            <consortium name="WormBaseParasite"/>
        </authorList>
    </citation>
    <scope>IDENTIFICATION</scope>
</reference>
<evidence type="ECO:0000256" key="9">
    <source>
        <dbReference type="ARBA" id="ARBA00022741"/>
    </source>
</evidence>
<keyword evidence="6" id="KW-0507">mRNA processing</keyword>
<proteinExistence type="inferred from homology"/>
<accession>A0A1I8IHP2</accession>
<dbReference type="Pfam" id="PF04928">
    <property type="entry name" value="PAP_central"/>
    <property type="match status" value="1"/>
</dbReference>
<dbReference type="GO" id="GO:0006397">
    <property type="term" value="P:mRNA processing"/>
    <property type="evidence" value="ECO:0007669"/>
    <property type="project" value="UniProtKB-KW"/>
</dbReference>
<dbReference type="SUPFAM" id="SSF81631">
    <property type="entry name" value="PAP/OAS1 substrate-binding domain"/>
    <property type="match status" value="1"/>
</dbReference>
<feature type="region of interest" description="Disordered" evidence="14">
    <location>
        <begin position="527"/>
        <end position="605"/>
    </location>
</feature>
<keyword evidence="9" id="KW-0547">Nucleotide-binding</keyword>
<keyword evidence="10" id="KW-0067">ATP-binding</keyword>
<dbReference type="Pfam" id="PF04926">
    <property type="entry name" value="PAP_RNA-bind"/>
    <property type="match status" value="1"/>
</dbReference>
<evidence type="ECO:0000256" key="2">
    <source>
        <dbReference type="ARBA" id="ARBA00001946"/>
    </source>
</evidence>
<keyword evidence="11" id="KW-0460">Magnesium</keyword>
<organism evidence="18 19">
    <name type="scientific">Macrostomum lignano</name>
    <dbReference type="NCBI Taxonomy" id="282301"/>
    <lineage>
        <taxon>Eukaryota</taxon>
        <taxon>Metazoa</taxon>
        <taxon>Spiralia</taxon>
        <taxon>Lophotrochozoa</taxon>
        <taxon>Platyhelminthes</taxon>
        <taxon>Rhabditophora</taxon>
        <taxon>Macrostomorpha</taxon>
        <taxon>Macrostomida</taxon>
        <taxon>Macrostomidae</taxon>
        <taxon>Macrostomum</taxon>
    </lineage>
</organism>